<proteinExistence type="predicted"/>
<dbReference type="EMBL" id="MT142357">
    <property type="protein sequence ID" value="QJA78861.1"/>
    <property type="molecule type" value="Genomic_DNA"/>
</dbReference>
<name>A0A6M3KB22_9ZZZZ</name>
<accession>A0A6M3KB22</accession>
<organism evidence="1">
    <name type="scientific">viral metagenome</name>
    <dbReference type="NCBI Taxonomy" id="1070528"/>
    <lineage>
        <taxon>unclassified sequences</taxon>
        <taxon>metagenomes</taxon>
        <taxon>organismal metagenomes</taxon>
    </lineage>
</organism>
<protein>
    <submittedName>
        <fullName evidence="1">Uncharacterized protein</fullName>
    </submittedName>
</protein>
<gene>
    <name evidence="1" type="ORF">MM415A00976_0005</name>
</gene>
<dbReference type="AlphaFoldDB" id="A0A6M3KB22"/>
<evidence type="ECO:0000313" key="1">
    <source>
        <dbReference type="EMBL" id="QJA78861.1"/>
    </source>
</evidence>
<sequence>MSVLLTKIMIAIIGKLGGEMLRIAIKELYKEYIEQRASLTPEERAEWDRDWTEDFRTDE</sequence>
<reference evidence="1" key="1">
    <citation type="submission" date="2020-03" db="EMBL/GenBank/DDBJ databases">
        <title>The deep terrestrial virosphere.</title>
        <authorList>
            <person name="Holmfeldt K."/>
            <person name="Nilsson E."/>
            <person name="Simone D."/>
            <person name="Lopez-Fernandez M."/>
            <person name="Wu X."/>
            <person name="de Brujin I."/>
            <person name="Lundin D."/>
            <person name="Andersson A."/>
            <person name="Bertilsson S."/>
            <person name="Dopson M."/>
        </authorList>
    </citation>
    <scope>NUCLEOTIDE SEQUENCE</scope>
    <source>
        <strain evidence="1">MM415A00976</strain>
    </source>
</reference>